<dbReference type="GO" id="GO:0140664">
    <property type="term" value="F:ATP-dependent DNA damage sensor activity"/>
    <property type="evidence" value="ECO:0007669"/>
    <property type="project" value="InterPro"/>
</dbReference>
<dbReference type="RefSeq" id="WP_183965829.1">
    <property type="nucleotide sequence ID" value="NZ_BAABEW010000001.1"/>
</dbReference>
<dbReference type="Gene3D" id="3.30.565.10">
    <property type="entry name" value="Histidine kinase-like ATPase, C-terminal domain"/>
    <property type="match status" value="1"/>
</dbReference>
<dbReference type="InterPro" id="IPR036890">
    <property type="entry name" value="HATPase_C_sf"/>
</dbReference>
<dbReference type="CDD" id="cd16926">
    <property type="entry name" value="HATPase_MutL-MLH-PMS-like"/>
    <property type="match status" value="1"/>
</dbReference>
<dbReference type="InterPro" id="IPR014721">
    <property type="entry name" value="Ribsml_uS5_D2-typ_fold_subgr"/>
</dbReference>
<name>A0A7W8HG22_9BURK</name>
<dbReference type="GO" id="GO:0016887">
    <property type="term" value="F:ATP hydrolysis activity"/>
    <property type="evidence" value="ECO:0007669"/>
    <property type="project" value="InterPro"/>
</dbReference>
<dbReference type="PANTHER" id="PTHR10073">
    <property type="entry name" value="DNA MISMATCH REPAIR PROTEIN MLH, PMS, MUTL"/>
    <property type="match status" value="1"/>
</dbReference>
<dbReference type="InterPro" id="IPR013507">
    <property type="entry name" value="DNA_mismatch_S5_2-like"/>
</dbReference>
<dbReference type="GO" id="GO:0030983">
    <property type="term" value="F:mismatched DNA binding"/>
    <property type="evidence" value="ECO:0007669"/>
    <property type="project" value="InterPro"/>
</dbReference>
<dbReference type="Gene3D" id="3.30.1540.20">
    <property type="entry name" value="MutL, C-terminal domain, dimerisation subdomain"/>
    <property type="match status" value="1"/>
</dbReference>
<dbReference type="InterPro" id="IPR042121">
    <property type="entry name" value="MutL_C_regsub"/>
</dbReference>
<dbReference type="SMART" id="SM00853">
    <property type="entry name" value="MutL_C"/>
    <property type="match status" value="1"/>
</dbReference>
<evidence type="ECO:0000259" key="7">
    <source>
        <dbReference type="SMART" id="SM01340"/>
    </source>
</evidence>
<dbReference type="GO" id="GO:0032300">
    <property type="term" value="C:mismatch repair complex"/>
    <property type="evidence" value="ECO:0007669"/>
    <property type="project" value="InterPro"/>
</dbReference>
<dbReference type="SUPFAM" id="SSF54211">
    <property type="entry name" value="Ribosomal protein S5 domain 2-like"/>
    <property type="match status" value="1"/>
</dbReference>
<dbReference type="InterPro" id="IPR020667">
    <property type="entry name" value="DNA_mismatch_repair_MutL"/>
</dbReference>
<organism evidence="8 9">
    <name type="scientific">Quisquiliibacterium transsilvanicum</name>
    <dbReference type="NCBI Taxonomy" id="1549638"/>
    <lineage>
        <taxon>Bacteria</taxon>
        <taxon>Pseudomonadati</taxon>
        <taxon>Pseudomonadota</taxon>
        <taxon>Betaproteobacteria</taxon>
        <taxon>Burkholderiales</taxon>
        <taxon>Burkholderiaceae</taxon>
        <taxon>Quisquiliibacterium</taxon>
    </lineage>
</organism>
<dbReference type="HAMAP" id="MF_00149">
    <property type="entry name" value="DNA_mis_repair"/>
    <property type="match status" value="1"/>
</dbReference>
<protein>
    <recommendedName>
        <fullName evidence="2 5">DNA mismatch repair protein MutL</fullName>
    </recommendedName>
</protein>
<evidence type="ECO:0000256" key="2">
    <source>
        <dbReference type="ARBA" id="ARBA00021975"/>
    </source>
</evidence>
<comment type="similarity">
    <text evidence="1 5">Belongs to the DNA mismatch repair MutL/HexB family.</text>
</comment>
<evidence type="ECO:0000256" key="4">
    <source>
        <dbReference type="ARBA" id="ARBA00023204"/>
    </source>
</evidence>
<dbReference type="SUPFAM" id="SSF55874">
    <property type="entry name" value="ATPase domain of HSP90 chaperone/DNA topoisomerase II/histidine kinase"/>
    <property type="match status" value="1"/>
</dbReference>
<dbReference type="Proteomes" id="UP000532440">
    <property type="component" value="Unassembled WGS sequence"/>
</dbReference>
<dbReference type="SMART" id="SM01340">
    <property type="entry name" value="DNA_mis_repair"/>
    <property type="match status" value="1"/>
</dbReference>
<dbReference type="InterPro" id="IPR038973">
    <property type="entry name" value="MutL/Mlh/Pms-like"/>
</dbReference>
<dbReference type="Pfam" id="PF08676">
    <property type="entry name" value="MutL_C"/>
    <property type="match status" value="1"/>
</dbReference>
<dbReference type="Pfam" id="PF01119">
    <property type="entry name" value="DNA_mis_repair"/>
    <property type="match status" value="1"/>
</dbReference>
<accession>A0A7W8HG22</accession>
<dbReference type="SUPFAM" id="SSF118116">
    <property type="entry name" value="DNA mismatch repair protein MutL"/>
    <property type="match status" value="1"/>
</dbReference>
<dbReference type="InterPro" id="IPR014762">
    <property type="entry name" value="DNA_mismatch_repair_CS"/>
</dbReference>
<evidence type="ECO:0000256" key="3">
    <source>
        <dbReference type="ARBA" id="ARBA00022763"/>
    </source>
</evidence>
<dbReference type="GO" id="GO:0005524">
    <property type="term" value="F:ATP binding"/>
    <property type="evidence" value="ECO:0007669"/>
    <property type="project" value="InterPro"/>
</dbReference>
<dbReference type="FunFam" id="3.30.565.10:FF:000003">
    <property type="entry name" value="DNA mismatch repair endonuclease MutL"/>
    <property type="match status" value="1"/>
</dbReference>
<evidence type="ECO:0000313" key="9">
    <source>
        <dbReference type="Proteomes" id="UP000532440"/>
    </source>
</evidence>
<reference evidence="8 9" key="1">
    <citation type="submission" date="2020-08" db="EMBL/GenBank/DDBJ databases">
        <title>Genomic Encyclopedia of Type Strains, Phase IV (KMG-IV): sequencing the most valuable type-strain genomes for metagenomic binning, comparative biology and taxonomic classification.</title>
        <authorList>
            <person name="Goeker M."/>
        </authorList>
    </citation>
    <scope>NUCLEOTIDE SEQUENCE [LARGE SCALE GENOMIC DNA]</scope>
    <source>
        <strain evidence="8 9">DSM 29781</strain>
    </source>
</reference>
<dbReference type="Pfam" id="PF13589">
    <property type="entry name" value="HATPase_c_3"/>
    <property type="match status" value="1"/>
</dbReference>
<feature type="domain" description="MutL C-terminal dimerisation" evidence="6">
    <location>
        <begin position="454"/>
        <end position="597"/>
    </location>
</feature>
<dbReference type="PROSITE" id="PS00058">
    <property type="entry name" value="DNA_MISMATCH_REPAIR_1"/>
    <property type="match status" value="1"/>
</dbReference>
<dbReference type="EMBL" id="JACHGB010000003">
    <property type="protein sequence ID" value="MBB5271444.1"/>
    <property type="molecule type" value="Genomic_DNA"/>
</dbReference>
<dbReference type="GO" id="GO:0006298">
    <property type="term" value="P:mismatch repair"/>
    <property type="evidence" value="ECO:0007669"/>
    <property type="project" value="UniProtKB-UniRule"/>
</dbReference>
<proteinExistence type="inferred from homology"/>
<evidence type="ECO:0000313" key="8">
    <source>
        <dbReference type="EMBL" id="MBB5271444.1"/>
    </source>
</evidence>
<dbReference type="Gene3D" id="3.30.230.10">
    <property type="match status" value="1"/>
</dbReference>
<dbReference type="NCBIfam" id="NF000949">
    <property type="entry name" value="PRK00095.1-2"/>
    <property type="match status" value="1"/>
</dbReference>
<keyword evidence="9" id="KW-1185">Reference proteome</keyword>
<gene>
    <name evidence="5" type="primary">mutL</name>
    <name evidence="8" type="ORF">HNQ70_001454</name>
</gene>
<evidence type="ECO:0000256" key="1">
    <source>
        <dbReference type="ARBA" id="ARBA00006082"/>
    </source>
</evidence>
<comment type="caution">
    <text evidence="8">The sequence shown here is derived from an EMBL/GenBank/DDBJ whole genome shotgun (WGS) entry which is preliminary data.</text>
</comment>
<evidence type="ECO:0000259" key="6">
    <source>
        <dbReference type="SMART" id="SM00853"/>
    </source>
</evidence>
<dbReference type="InterPro" id="IPR002099">
    <property type="entry name" value="MutL/Mlh/PMS"/>
</dbReference>
<dbReference type="Gene3D" id="3.30.1370.100">
    <property type="entry name" value="MutL, C-terminal domain, regulatory subdomain"/>
    <property type="match status" value="1"/>
</dbReference>
<dbReference type="InterPro" id="IPR042120">
    <property type="entry name" value="MutL_C_dimsub"/>
</dbReference>
<dbReference type="CDD" id="cd03482">
    <property type="entry name" value="MutL_Trans_MutL"/>
    <property type="match status" value="1"/>
</dbReference>
<keyword evidence="4 5" id="KW-0234">DNA repair</keyword>
<dbReference type="InterPro" id="IPR037198">
    <property type="entry name" value="MutL_C_sf"/>
</dbReference>
<dbReference type="NCBIfam" id="TIGR00585">
    <property type="entry name" value="mutl"/>
    <property type="match status" value="1"/>
</dbReference>
<evidence type="ECO:0000256" key="5">
    <source>
        <dbReference type="HAMAP-Rule" id="MF_00149"/>
    </source>
</evidence>
<sequence>MTPSPTAGGPAPRRPIRPLPDTLVSQIAAGEVVERPASVVKELLENALDAGASRIELRIEEGGMRRISVSDDGGGIPAGELALALTRHATSKIGSLEELERVGTLGFRGEALASIASVARVRITSRTADAPHASVRDSAASEAVPAAGTTGTTVEVFDLYSATPARRKFLKTPGTEAAHCIEALRRVALAHPGVAFSAWVDGRRVEDFGAGAWQERALGGLGEDYARAHRAIDTGPPTLGVSGLLGLPTVSRARADRQFFYVNGRFVRDRVLMHAVRQAYADVLHGDRHAAYVLFLRIDPALVDVNVHPAKIEVRFRDSQAVHRAVFHAVRDALRASAAEHPSLAPGQEAGAHFARPLPVPEHSQQMQRSLAIGQPSLSYLSGFDGFSGTSTVSHPGRETAAPAPGAVAASMAFLAPDQLRPPAPEGLRAAGDAAAAQSAAQSANPGAAPLGYAIGQLHGIYILAQNAQGLVLVDMHAAHERVVYEKLKAAFDAHSVPVQSLLVPATFRADPLDVRLVEDEPEALATLGLELSVLSPTAIAVRGVPALLATGDPAALARSVLAGLRESGVEHALASHRDALLATMACHSAVRANRRLTTEEMNALLREMERTAGADQCNHGRPTWVQVGLQELDRWFLRGR</sequence>
<dbReference type="InterPro" id="IPR020568">
    <property type="entry name" value="Ribosomal_Su5_D2-typ_SF"/>
</dbReference>
<dbReference type="AlphaFoldDB" id="A0A7W8HG22"/>
<feature type="domain" description="DNA mismatch repair protein S5" evidence="7">
    <location>
        <begin position="218"/>
        <end position="335"/>
    </location>
</feature>
<dbReference type="InterPro" id="IPR014790">
    <property type="entry name" value="MutL_C"/>
</dbReference>
<dbReference type="PANTHER" id="PTHR10073:SF12">
    <property type="entry name" value="DNA MISMATCH REPAIR PROTEIN MLH1"/>
    <property type="match status" value="1"/>
</dbReference>
<keyword evidence="3 5" id="KW-0227">DNA damage</keyword>
<comment type="function">
    <text evidence="5">This protein is involved in the repair of mismatches in DNA. It is required for dam-dependent methyl-directed DNA mismatch repair. May act as a 'molecular matchmaker', a protein that promotes the formation of a stable complex between two or more DNA-binding proteins in an ATP-dependent manner without itself being part of a final effector complex.</text>
</comment>